<feature type="transmembrane region" description="Helical" evidence="11">
    <location>
        <begin position="27"/>
        <end position="48"/>
    </location>
</feature>
<dbReference type="CDD" id="cd17394">
    <property type="entry name" value="MFS_FucP_like"/>
    <property type="match status" value="1"/>
</dbReference>
<dbReference type="GO" id="GO:0005354">
    <property type="term" value="F:galactose transmembrane transporter activity"/>
    <property type="evidence" value="ECO:0007669"/>
    <property type="project" value="InterPro"/>
</dbReference>
<dbReference type="InterPro" id="IPR036259">
    <property type="entry name" value="MFS_trans_sf"/>
</dbReference>
<keyword evidence="6" id="KW-0997">Cell inner membrane</keyword>
<protein>
    <submittedName>
        <fullName evidence="14">Sugar MFS transporter</fullName>
    </submittedName>
</protein>
<feature type="transmembrane region" description="Helical" evidence="11">
    <location>
        <begin position="119"/>
        <end position="138"/>
    </location>
</feature>
<dbReference type="NCBIfam" id="TIGR01272">
    <property type="entry name" value="gluP"/>
    <property type="match status" value="1"/>
</dbReference>
<dbReference type="AlphaFoldDB" id="A0AAU7DAU8"/>
<feature type="domain" description="Major facilitator superfamily (MFS) profile" evidence="12">
    <location>
        <begin position="27"/>
        <end position="436"/>
    </location>
</feature>
<dbReference type="InterPro" id="IPR050375">
    <property type="entry name" value="MFS_TsgA-like"/>
</dbReference>
<dbReference type="KEGG" id="epl:P4G45_06430"/>
<feature type="transmembrane region" description="Helical" evidence="11">
    <location>
        <begin position="408"/>
        <end position="427"/>
    </location>
</feature>
<feature type="transmembrane region" description="Helical" evidence="11">
    <location>
        <begin position="60"/>
        <end position="81"/>
    </location>
</feature>
<evidence type="ECO:0000256" key="1">
    <source>
        <dbReference type="ARBA" id="ARBA00003321"/>
    </source>
</evidence>
<dbReference type="InterPro" id="IPR020846">
    <property type="entry name" value="MFS_dom"/>
</dbReference>
<dbReference type="PANTHER" id="PTHR43702:SF3">
    <property type="entry name" value="PROTEIN TSGA"/>
    <property type="match status" value="1"/>
</dbReference>
<evidence type="ECO:0000256" key="8">
    <source>
        <dbReference type="ARBA" id="ARBA00022692"/>
    </source>
</evidence>
<keyword evidence="8 11" id="KW-0812">Transmembrane</keyword>
<proteinExistence type="inferred from homology"/>
<dbReference type="Pfam" id="PF07690">
    <property type="entry name" value="MFS_1"/>
    <property type="match status" value="1"/>
</dbReference>
<dbReference type="PROSITE" id="PS50850">
    <property type="entry name" value="MFS"/>
    <property type="match status" value="1"/>
</dbReference>
<comment type="similarity">
    <text evidence="3">Belongs to the major facilitator superfamily. FHS transporter (TC 2.A.1.7) family.</text>
</comment>
<name>A0AAU7DAU8_9BACT</name>
<sequence>MAMTNVGSSTQIAATPGTGSAGNYRNAFAMVTTLFFVWGFLTSLNDILIPHLKAIFDLNYAEAMLVQFAFFSSYAAFGIPSGKVVEWIGYQRTMVLGLLTMGVGAALFIPAANMPSFPLFLAALIVLAAGITALQVAANPYVTVLGPPETGSSRLNLTQAFNSLGTTIGPPLGGWLILRGAEKTVENTSNMTPMMLHAYRIQQAATVKFPYIAIALALVLLALAIWFYKFPRLDATQDYRPSKAGEKGHGIWHYRHVVLGAVAIFVYVGAEVSIGSFLINYFNQSYIAGLSALAAANLVPFYWGGAMAGRFIGSAVLQKVKTGTLLSLCAMVAMVLVVISMLSFGHVAVWSILLVGLFNSIMFPCIFTLGIAEMGPLTGEASGLLVTAIVGGALIPEAQGVLADHIGIHHAFIVPVLCYMFIVYYGLRGSRVIQPA</sequence>
<feature type="transmembrane region" description="Helical" evidence="11">
    <location>
        <begin position="209"/>
        <end position="228"/>
    </location>
</feature>
<reference evidence="14" key="1">
    <citation type="submission" date="2023-03" db="EMBL/GenBank/DDBJ databases">
        <title>Edaphobacter sp.</title>
        <authorList>
            <person name="Huber K.J."/>
            <person name="Papendorf J."/>
            <person name="Pilke C."/>
            <person name="Bunk B."/>
            <person name="Sproeer C."/>
            <person name="Pester M."/>
        </authorList>
    </citation>
    <scope>NUCLEOTIDE SEQUENCE</scope>
    <source>
        <strain evidence="13">DSM 109919</strain>
        <strain evidence="14">DSM 109920</strain>
    </source>
</reference>
<dbReference type="InterPro" id="IPR005964">
    <property type="entry name" value="Glc/Gal_transptr_bac"/>
</dbReference>
<feature type="transmembrane region" description="Helical" evidence="11">
    <location>
        <begin position="350"/>
        <end position="372"/>
    </location>
</feature>
<evidence type="ECO:0000256" key="7">
    <source>
        <dbReference type="ARBA" id="ARBA00022597"/>
    </source>
</evidence>
<dbReference type="InterPro" id="IPR011701">
    <property type="entry name" value="MFS"/>
</dbReference>
<feature type="transmembrane region" description="Helical" evidence="11">
    <location>
        <begin position="93"/>
        <end position="112"/>
    </location>
</feature>
<accession>A0AAU7D1X4</accession>
<evidence type="ECO:0000256" key="2">
    <source>
        <dbReference type="ARBA" id="ARBA00004429"/>
    </source>
</evidence>
<organism evidence="14">
    <name type="scientific">Edaphobacter paludis</name>
    <dbReference type="NCBI Taxonomy" id="3035702"/>
    <lineage>
        <taxon>Bacteria</taxon>
        <taxon>Pseudomonadati</taxon>
        <taxon>Acidobacteriota</taxon>
        <taxon>Terriglobia</taxon>
        <taxon>Terriglobales</taxon>
        <taxon>Acidobacteriaceae</taxon>
        <taxon>Edaphobacter</taxon>
    </lineage>
</organism>
<feature type="transmembrane region" description="Helical" evidence="11">
    <location>
        <begin position="285"/>
        <end position="304"/>
    </location>
</feature>
<keyword evidence="7" id="KW-0762">Sugar transport</keyword>
<evidence type="ECO:0000313" key="13">
    <source>
        <dbReference type="EMBL" id="XBH11355.1"/>
    </source>
</evidence>
<dbReference type="GO" id="GO:0055056">
    <property type="term" value="F:D-glucose transmembrane transporter activity"/>
    <property type="evidence" value="ECO:0007669"/>
    <property type="project" value="InterPro"/>
</dbReference>
<dbReference type="EMBL" id="CP121194">
    <property type="protein sequence ID" value="XBH11355.1"/>
    <property type="molecule type" value="Genomic_DNA"/>
</dbReference>
<feature type="transmembrane region" description="Helical" evidence="11">
    <location>
        <begin position="325"/>
        <end position="344"/>
    </location>
</feature>
<dbReference type="Gene3D" id="1.20.1250.20">
    <property type="entry name" value="MFS general substrate transporter like domains"/>
    <property type="match status" value="2"/>
</dbReference>
<keyword evidence="4" id="KW-0813">Transport</keyword>
<evidence type="ECO:0000256" key="4">
    <source>
        <dbReference type="ARBA" id="ARBA00022448"/>
    </source>
</evidence>
<evidence type="ECO:0000256" key="10">
    <source>
        <dbReference type="ARBA" id="ARBA00023136"/>
    </source>
</evidence>
<keyword evidence="9 11" id="KW-1133">Transmembrane helix</keyword>
<dbReference type="GO" id="GO:0005886">
    <property type="term" value="C:plasma membrane"/>
    <property type="evidence" value="ECO:0007669"/>
    <property type="project" value="UniProtKB-SubCell"/>
</dbReference>
<comment type="subcellular location">
    <subcellularLocation>
        <location evidence="2">Cell inner membrane</location>
        <topology evidence="2">Multi-pass membrane protein</topology>
    </subcellularLocation>
</comment>
<evidence type="ECO:0000256" key="9">
    <source>
        <dbReference type="ARBA" id="ARBA00022989"/>
    </source>
</evidence>
<feature type="transmembrane region" description="Helical" evidence="11">
    <location>
        <begin position="257"/>
        <end position="279"/>
    </location>
</feature>
<accession>A0AAU7DAU8</accession>
<comment type="function">
    <text evidence="1">Intake of glucose and galactose.</text>
</comment>
<evidence type="ECO:0000256" key="11">
    <source>
        <dbReference type="SAM" id="Phobius"/>
    </source>
</evidence>
<keyword evidence="10 11" id="KW-0472">Membrane</keyword>
<gene>
    <name evidence="13" type="ORF">P4G45_06430</name>
    <name evidence="14" type="ORF">P8936_06660</name>
</gene>
<evidence type="ECO:0000313" key="14">
    <source>
        <dbReference type="EMBL" id="XBH14834.1"/>
    </source>
</evidence>
<dbReference type="SUPFAM" id="SSF103473">
    <property type="entry name" value="MFS general substrate transporter"/>
    <property type="match status" value="1"/>
</dbReference>
<dbReference type="EMBL" id="CP121195">
    <property type="protein sequence ID" value="XBH14834.1"/>
    <property type="molecule type" value="Genomic_DNA"/>
</dbReference>
<evidence type="ECO:0000256" key="6">
    <source>
        <dbReference type="ARBA" id="ARBA00022519"/>
    </source>
</evidence>
<evidence type="ECO:0000256" key="5">
    <source>
        <dbReference type="ARBA" id="ARBA00022475"/>
    </source>
</evidence>
<evidence type="ECO:0000256" key="3">
    <source>
        <dbReference type="ARBA" id="ARBA00009120"/>
    </source>
</evidence>
<dbReference type="GO" id="GO:1904659">
    <property type="term" value="P:D-glucose transmembrane transport"/>
    <property type="evidence" value="ECO:0007669"/>
    <property type="project" value="InterPro"/>
</dbReference>
<evidence type="ECO:0000259" key="12">
    <source>
        <dbReference type="PROSITE" id="PS50850"/>
    </source>
</evidence>
<keyword evidence="5" id="KW-1003">Cell membrane</keyword>
<dbReference type="PANTHER" id="PTHR43702">
    <property type="entry name" value="L-FUCOSE-PROTON SYMPORTER"/>
    <property type="match status" value="1"/>
</dbReference>
<dbReference type="RefSeq" id="WP_348268846.1">
    <property type="nucleotide sequence ID" value="NZ_CP121194.1"/>
</dbReference>